<dbReference type="EMBL" id="VZOK01000005">
    <property type="protein sequence ID" value="KAB0640423.1"/>
    <property type="molecule type" value="Genomic_DNA"/>
</dbReference>
<dbReference type="GO" id="GO:0016791">
    <property type="term" value="F:phosphatase activity"/>
    <property type="evidence" value="ECO:0007669"/>
    <property type="project" value="TreeGrafter"/>
</dbReference>
<dbReference type="Proteomes" id="UP000473470">
    <property type="component" value="Unassembled WGS sequence"/>
</dbReference>
<dbReference type="InterPro" id="IPR036412">
    <property type="entry name" value="HAD-like_sf"/>
</dbReference>
<dbReference type="GO" id="GO:0000287">
    <property type="term" value="F:magnesium ion binding"/>
    <property type="evidence" value="ECO:0007669"/>
    <property type="project" value="TreeGrafter"/>
</dbReference>
<name>A0A107AKR7_9BURK</name>
<dbReference type="SUPFAM" id="SSF56784">
    <property type="entry name" value="HAD-like"/>
    <property type="match status" value="1"/>
</dbReference>
<dbReference type="AlphaFoldDB" id="A0A107AKR7"/>
<dbReference type="Proteomes" id="UP000068603">
    <property type="component" value="Unassembled WGS sequence"/>
</dbReference>
<dbReference type="STRING" id="1503054.WT74_30040"/>
<dbReference type="Pfam" id="PF08282">
    <property type="entry name" value="Hydrolase_3"/>
    <property type="match status" value="1"/>
</dbReference>
<organism evidence="2">
    <name type="scientific">Burkholderia stagnalis</name>
    <dbReference type="NCBI Taxonomy" id="1503054"/>
    <lineage>
        <taxon>Bacteria</taxon>
        <taxon>Pseudomonadati</taxon>
        <taxon>Pseudomonadota</taxon>
        <taxon>Betaproteobacteria</taxon>
        <taxon>Burkholderiales</taxon>
        <taxon>Burkholderiaceae</taxon>
        <taxon>Burkholderia</taxon>
        <taxon>Burkholderia cepacia complex</taxon>
    </lineage>
</organism>
<gene>
    <name evidence="1" type="ORF">F7R25_05180</name>
    <name evidence="2" type="ORF">WT44_29210</name>
</gene>
<reference evidence="1 4" key="2">
    <citation type="submission" date="2019-09" db="EMBL/GenBank/DDBJ databases">
        <title>Draft genome sequences of 48 bacterial type strains from the CCUG.</title>
        <authorList>
            <person name="Tunovic T."/>
            <person name="Pineiro-Iglesias B."/>
            <person name="Unosson C."/>
            <person name="Inganas E."/>
            <person name="Ohlen M."/>
            <person name="Cardew S."/>
            <person name="Jensie-Markopoulos S."/>
            <person name="Salva-Serra F."/>
            <person name="Jaen-Luchoro D."/>
            <person name="Karlsson R."/>
            <person name="Svensson-Stadler L."/>
            <person name="Chun J."/>
            <person name="Moore E."/>
        </authorList>
    </citation>
    <scope>NUCLEOTIDE SEQUENCE [LARGE SCALE GENOMIC DNA]</scope>
    <source>
        <strain evidence="1 4">CCUG 65686</strain>
    </source>
</reference>
<evidence type="ECO:0000313" key="2">
    <source>
        <dbReference type="EMBL" id="KWA54226.1"/>
    </source>
</evidence>
<dbReference type="PANTHER" id="PTHR10000:SF8">
    <property type="entry name" value="HAD SUPERFAMILY HYDROLASE-LIKE, TYPE 3"/>
    <property type="match status" value="1"/>
</dbReference>
<reference evidence="2 3" key="1">
    <citation type="submission" date="2015-11" db="EMBL/GenBank/DDBJ databases">
        <title>Expanding the genomic diversity of Burkholderia species for the development of highly accurate diagnostics.</title>
        <authorList>
            <person name="Sahl J."/>
            <person name="Keim P."/>
            <person name="Wagner D."/>
        </authorList>
    </citation>
    <scope>NUCLEOTIDE SEQUENCE [LARGE SCALE GENOMIC DNA]</scope>
    <source>
        <strain evidence="2 3">MSMB1960WGS</strain>
    </source>
</reference>
<accession>A0A107AKR7</accession>
<evidence type="ECO:0000313" key="1">
    <source>
        <dbReference type="EMBL" id="KAB0640423.1"/>
    </source>
</evidence>
<dbReference type="GO" id="GO:0005829">
    <property type="term" value="C:cytosol"/>
    <property type="evidence" value="ECO:0007669"/>
    <property type="project" value="TreeGrafter"/>
</dbReference>
<evidence type="ECO:0000313" key="3">
    <source>
        <dbReference type="Proteomes" id="UP000068603"/>
    </source>
</evidence>
<dbReference type="InterPro" id="IPR023214">
    <property type="entry name" value="HAD_sf"/>
</dbReference>
<proteinExistence type="predicted"/>
<dbReference type="NCBIfam" id="TIGR01484">
    <property type="entry name" value="HAD-SF-IIB"/>
    <property type="match status" value="1"/>
</dbReference>
<keyword evidence="2" id="KW-0378">Hydrolase</keyword>
<sequence length="264" mass="28689">MRALSDAPDTEFSAVRFVLTDMDETLTYRGRLSAVTYAALERLQAAGIRVIPVTAAPAGWCDQMARMWPVDGVIGENGGVFFRRDDTGHGVVRHFWHADTPAHEIAACVAPIAQMVMQLLPDARLADDQPFRMTSVAFARSGDAAFDDRVAQALRQAGADVTVNNLWVLGWLGGYDKLAMARRVLAQHYGVDIEQERHAILYSGDSTNDAPMFEFFAHTVGVSTVTAYLDQIPVAPRWITRGPGGAGFVEIADAVLAARRQAGA</sequence>
<dbReference type="PANTHER" id="PTHR10000">
    <property type="entry name" value="PHOSPHOSERINE PHOSPHATASE"/>
    <property type="match status" value="1"/>
</dbReference>
<dbReference type="InterPro" id="IPR006379">
    <property type="entry name" value="HAD-SF_hydro_IIB"/>
</dbReference>
<protein>
    <submittedName>
        <fullName evidence="2">HAD family hydrolase</fullName>
    </submittedName>
    <submittedName>
        <fullName evidence="1">HAD-IIB family hydrolase</fullName>
    </submittedName>
</protein>
<comment type="caution">
    <text evidence="2">The sequence shown here is derived from an EMBL/GenBank/DDBJ whole genome shotgun (WGS) entry which is preliminary data.</text>
</comment>
<dbReference type="RefSeq" id="WP_059884785.1">
    <property type="nucleotide sequence ID" value="NZ_CABVPM010000011.1"/>
</dbReference>
<evidence type="ECO:0000313" key="4">
    <source>
        <dbReference type="Proteomes" id="UP000473470"/>
    </source>
</evidence>
<dbReference type="Gene3D" id="3.40.50.1000">
    <property type="entry name" value="HAD superfamily/HAD-like"/>
    <property type="match status" value="2"/>
</dbReference>
<dbReference type="EMBL" id="LPHB01000079">
    <property type="protein sequence ID" value="KWA54226.1"/>
    <property type="molecule type" value="Genomic_DNA"/>
</dbReference>